<dbReference type="Proteomes" id="UP001238496">
    <property type="component" value="Unassembled WGS sequence"/>
</dbReference>
<dbReference type="RefSeq" id="WP_307377060.1">
    <property type="nucleotide sequence ID" value="NZ_JAUSUW010000019.1"/>
</dbReference>
<dbReference type="InterPro" id="IPR049929">
    <property type="entry name" value="TenpN-like"/>
</dbReference>
<dbReference type="CDD" id="cd17493">
    <property type="entry name" value="toxin_TenpN"/>
    <property type="match status" value="1"/>
</dbReference>
<protein>
    <submittedName>
        <fullName evidence="1">Protein AbiQ</fullName>
    </submittedName>
</protein>
<reference evidence="1 2" key="1">
    <citation type="submission" date="2023-07" db="EMBL/GenBank/DDBJ databases">
        <title>Genomic Encyclopedia of Type Strains, Phase IV (KMG-IV): sequencing the most valuable type-strain genomes for metagenomic binning, comparative biology and taxonomic classification.</title>
        <authorList>
            <person name="Goeker M."/>
        </authorList>
    </citation>
    <scope>NUCLEOTIDE SEQUENCE [LARGE SCALE GENOMIC DNA]</scope>
    <source>
        <strain evidence="1 2">DSM 1111</strain>
    </source>
</reference>
<evidence type="ECO:0000313" key="2">
    <source>
        <dbReference type="Proteomes" id="UP001238496"/>
    </source>
</evidence>
<dbReference type="EMBL" id="JAUSUW010000019">
    <property type="protein sequence ID" value="MDQ0423317.1"/>
    <property type="molecule type" value="Genomic_DNA"/>
</dbReference>
<gene>
    <name evidence="1" type="ORF">J2045_004369</name>
</gene>
<accession>A0ABU0GD85</accession>
<comment type="caution">
    <text evidence="1">The sequence shown here is derived from an EMBL/GenBank/DDBJ whole genome shotgun (WGS) entry which is preliminary data.</text>
</comment>
<evidence type="ECO:0000313" key="1">
    <source>
        <dbReference type="EMBL" id="MDQ0423317.1"/>
    </source>
</evidence>
<keyword evidence="2" id="KW-1185">Reference proteome</keyword>
<organism evidence="1 2">
    <name type="scientific">Peteryoungia aggregata LMG 23059</name>
    <dbReference type="NCBI Taxonomy" id="1368425"/>
    <lineage>
        <taxon>Bacteria</taxon>
        <taxon>Pseudomonadati</taxon>
        <taxon>Pseudomonadota</taxon>
        <taxon>Alphaproteobacteria</taxon>
        <taxon>Hyphomicrobiales</taxon>
        <taxon>Rhizobiaceae</taxon>
        <taxon>Peteryoungia</taxon>
    </lineage>
</organism>
<proteinExistence type="predicted"/>
<dbReference type="NCBIfam" id="NF047358">
    <property type="entry name" value="TenpIN"/>
    <property type="match status" value="1"/>
</dbReference>
<name>A0ABU0GD85_9HYPH</name>
<sequence>MKIIKVVKLDEEFFKENGNLVEALHGGATGDLAAEKTRGYGVVTVRIENGMLFGIPLRSHITHHSSFITTGTKGLDYTKSVLIKNERHVSQDAFHIPQDEFVKIADRELFIRERFEKYIKKYVKAANAGDKNILREYRYSTLQNYHEELKIVPPA</sequence>